<dbReference type="SUPFAM" id="SSF56601">
    <property type="entry name" value="beta-lactamase/transpeptidase-like"/>
    <property type="match status" value="1"/>
</dbReference>
<dbReference type="Pfam" id="PF00144">
    <property type="entry name" value="Beta-lactamase"/>
    <property type="match status" value="1"/>
</dbReference>
<feature type="non-terminal residue" evidence="2">
    <location>
        <position position="38"/>
    </location>
</feature>
<dbReference type="InterPro" id="IPR001466">
    <property type="entry name" value="Beta-lactam-related"/>
</dbReference>
<dbReference type="AlphaFoldDB" id="X1KYR7"/>
<gene>
    <name evidence="2" type="ORF">S03H2_72956</name>
</gene>
<dbReference type="EMBL" id="BARU01049672">
    <property type="protein sequence ID" value="GAH95324.1"/>
    <property type="molecule type" value="Genomic_DNA"/>
</dbReference>
<feature type="non-terminal residue" evidence="2">
    <location>
        <position position="1"/>
    </location>
</feature>
<protein>
    <recommendedName>
        <fullName evidence="1">Beta-lactamase-related domain-containing protein</fullName>
    </recommendedName>
</protein>
<accession>X1KYR7</accession>
<evidence type="ECO:0000259" key="1">
    <source>
        <dbReference type="Pfam" id="PF00144"/>
    </source>
</evidence>
<proteinExistence type="predicted"/>
<dbReference type="Gene3D" id="3.40.710.10">
    <property type="entry name" value="DD-peptidase/beta-lactamase superfamily"/>
    <property type="match status" value="1"/>
</dbReference>
<comment type="caution">
    <text evidence="2">The sequence shown here is derived from an EMBL/GenBank/DDBJ whole genome shotgun (WGS) entry which is preliminary data.</text>
</comment>
<feature type="domain" description="Beta-lactamase-related" evidence="1">
    <location>
        <begin position="2"/>
        <end position="29"/>
    </location>
</feature>
<sequence length="38" mass="4233">IGKTFVGATVLALVQEGVLSLDDPISKWLNDRSWFSRL</sequence>
<organism evidence="2">
    <name type="scientific">marine sediment metagenome</name>
    <dbReference type="NCBI Taxonomy" id="412755"/>
    <lineage>
        <taxon>unclassified sequences</taxon>
        <taxon>metagenomes</taxon>
        <taxon>ecological metagenomes</taxon>
    </lineage>
</organism>
<name>X1KYR7_9ZZZZ</name>
<evidence type="ECO:0000313" key="2">
    <source>
        <dbReference type="EMBL" id="GAH95324.1"/>
    </source>
</evidence>
<dbReference type="InterPro" id="IPR012338">
    <property type="entry name" value="Beta-lactam/transpept-like"/>
</dbReference>
<reference evidence="2" key="1">
    <citation type="journal article" date="2014" name="Front. Microbiol.">
        <title>High frequency of phylogenetically diverse reductive dehalogenase-homologous genes in deep subseafloor sedimentary metagenomes.</title>
        <authorList>
            <person name="Kawai M."/>
            <person name="Futagami T."/>
            <person name="Toyoda A."/>
            <person name="Takaki Y."/>
            <person name="Nishi S."/>
            <person name="Hori S."/>
            <person name="Arai W."/>
            <person name="Tsubouchi T."/>
            <person name="Morono Y."/>
            <person name="Uchiyama I."/>
            <person name="Ito T."/>
            <person name="Fujiyama A."/>
            <person name="Inagaki F."/>
            <person name="Takami H."/>
        </authorList>
    </citation>
    <scope>NUCLEOTIDE SEQUENCE</scope>
    <source>
        <strain evidence="2">Expedition CK06-06</strain>
    </source>
</reference>